<proteinExistence type="predicted"/>
<sequence length="119" mass="14251">MKKNIVADIIKRYKKDNCIEFRSKKKYNESGKIISAETMHTVMRNNGYNDRIFRKSIVWRRKNLQKSVTKKSIQNSSKFYHDNELKYKAWIVQEYLLYNCPKVLHPLPQSSNLNPIKNL</sequence>
<protein>
    <submittedName>
        <fullName evidence="1">Transposable element Tcb2 transposase</fullName>
    </submittedName>
</protein>
<keyword evidence="2" id="KW-1185">Reference proteome</keyword>
<comment type="caution">
    <text evidence="1">The sequence shown here is derived from an EMBL/GenBank/DDBJ whole genome shotgun (WGS) entry which is preliminary data.</text>
</comment>
<dbReference type="EMBL" id="JAYRBN010000002">
    <property type="protein sequence ID" value="KAL2751656.1"/>
    <property type="molecule type" value="Genomic_DNA"/>
</dbReference>
<dbReference type="InterPro" id="IPR036397">
    <property type="entry name" value="RNaseH_sf"/>
</dbReference>
<name>A0ABD2D2R8_VESMC</name>
<evidence type="ECO:0000313" key="1">
    <source>
        <dbReference type="EMBL" id="KAL2751656.1"/>
    </source>
</evidence>
<organism evidence="1 2">
    <name type="scientific">Vespula maculifrons</name>
    <name type="common">Eastern yellow jacket</name>
    <name type="synonym">Wasp</name>
    <dbReference type="NCBI Taxonomy" id="7453"/>
    <lineage>
        <taxon>Eukaryota</taxon>
        <taxon>Metazoa</taxon>
        <taxon>Ecdysozoa</taxon>
        <taxon>Arthropoda</taxon>
        <taxon>Hexapoda</taxon>
        <taxon>Insecta</taxon>
        <taxon>Pterygota</taxon>
        <taxon>Neoptera</taxon>
        <taxon>Endopterygota</taxon>
        <taxon>Hymenoptera</taxon>
        <taxon>Apocrita</taxon>
        <taxon>Aculeata</taxon>
        <taxon>Vespoidea</taxon>
        <taxon>Vespidae</taxon>
        <taxon>Vespinae</taxon>
        <taxon>Vespula</taxon>
    </lineage>
</organism>
<gene>
    <name evidence="1" type="ORF">V1477_000132</name>
</gene>
<reference evidence="1 2" key="1">
    <citation type="journal article" date="2024" name="Ann. Entomol. Soc. Am.">
        <title>Genomic analyses of the southern and eastern yellowjacket wasps (Hymenoptera: Vespidae) reveal evolutionary signatures of social life.</title>
        <authorList>
            <person name="Catto M.A."/>
            <person name="Caine P.B."/>
            <person name="Orr S.E."/>
            <person name="Hunt B.G."/>
            <person name="Goodisman M.A.D."/>
        </authorList>
    </citation>
    <scope>NUCLEOTIDE SEQUENCE [LARGE SCALE GENOMIC DNA]</scope>
    <source>
        <strain evidence="1">232</strain>
        <tissue evidence="1">Head and thorax</tissue>
    </source>
</reference>
<dbReference type="Gene3D" id="3.30.420.10">
    <property type="entry name" value="Ribonuclease H-like superfamily/Ribonuclease H"/>
    <property type="match status" value="1"/>
</dbReference>
<evidence type="ECO:0000313" key="2">
    <source>
        <dbReference type="Proteomes" id="UP001607303"/>
    </source>
</evidence>
<accession>A0ABD2D2R8</accession>
<dbReference type="AlphaFoldDB" id="A0ABD2D2R8"/>
<dbReference type="Proteomes" id="UP001607303">
    <property type="component" value="Unassembled WGS sequence"/>
</dbReference>